<dbReference type="EMBL" id="JAUSVK010000001">
    <property type="protein sequence ID" value="MDQ0393405.1"/>
    <property type="molecule type" value="Genomic_DNA"/>
</dbReference>
<dbReference type="Gene3D" id="1.10.10.10">
    <property type="entry name" value="Winged helix-like DNA-binding domain superfamily/Winged helix DNA-binding domain"/>
    <property type="match status" value="1"/>
</dbReference>
<dbReference type="PROSITE" id="PS50995">
    <property type="entry name" value="HTH_MARR_2"/>
    <property type="match status" value="1"/>
</dbReference>
<organism evidence="2 3">
    <name type="scientific">Labrys monachus</name>
    <dbReference type="NCBI Taxonomy" id="217067"/>
    <lineage>
        <taxon>Bacteria</taxon>
        <taxon>Pseudomonadati</taxon>
        <taxon>Pseudomonadota</taxon>
        <taxon>Alphaproteobacteria</taxon>
        <taxon>Hyphomicrobiales</taxon>
        <taxon>Xanthobacteraceae</taxon>
        <taxon>Labrys</taxon>
    </lineage>
</organism>
<dbReference type="Proteomes" id="UP001237448">
    <property type="component" value="Unassembled WGS sequence"/>
</dbReference>
<dbReference type="InterPro" id="IPR000835">
    <property type="entry name" value="HTH_MarR-typ"/>
</dbReference>
<gene>
    <name evidence="2" type="ORF">J3R73_003197</name>
</gene>
<keyword evidence="2" id="KW-0238">DNA-binding</keyword>
<dbReference type="SUPFAM" id="SSF46785">
    <property type="entry name" value="Winged helix' DNA-binding domain"/>
    <property type="match status" value="1"/>
</dbReference>
<dbReference type="InterPro" id="IPR036390">
    <property type="entry name" value="WH_DNA-bd_sf"/>
</dbReference>
<accession>A0ABU0FH66</accession>
<dbReference type="GO" id="GO:0003677">
    <property type="term" value="F:DNA binding"/>
    <property type="evidence" value="ECO:0007669"/>
    <property type="project" value="UniProtKB-KW"/>
</dbReference>
<dbReference type="InterPro" id="IPR039422">
    <property type="entry name" value="MarR/SlyA-like"/>
</dbReference>
<proteinExistence type="predicted"/>
<dbReference type="Pfam" id="PF01047">
    <property type="entry name" value="MarR"/>
    <property type="match status" value="1"/>
</dbReference>
<dbReference type="RefSeq" id="WP_307428689.1">
    <property type="nucleotide sequence ID" value="NZ_JAUSVK010000001.1"/>
</dbReference>
<evidence type="ECO:0000313" key="2">
    <source>
        <dbReference type="EMBL" id="MDQ0393405.1"/>
    </source>
</evidence>
<feature type="domain" description="HTH marR-type" evidence="1">
    <location>
        <begin position="7"/>
        <end position="139"/>
    </location>
</feature>
<reference evidence="2 3" key="1">
    <citation type="submission" date="2023-07" db="EMBL/GenBank/DDBJ databases">
        <title>Genomic Encyclopedia of Type Strains, Phase IV (KMG-IV): sequencing the most valuable type-strain genomes for metagenomic binning, comparative biology and taxonomic classification.</title>
        <authorList>
            <person name="Goeker M."/>
        </authorList>
    </citation>
    <scope>NUCLEOTIDE SEQUENCE [LARGE SCALE GENOMIC DNA]</scope>
    <source>
        <strain evidence="2 3">DSM 5896</strain>
    </source>
</reference>
<evidence type="ECO:0000259" key="1">
    <source>
        <dbReference type="PROSITE" id="PS50995"/>
    </source>
</evidence>
<sequence>MRPTSPELCTCLAIRQAARHVSQYYDQHLAPSGLRITQFSILAKLKARGPLTINGLADVMVMDRTTLGRNILPLRRDGLIAIVQGAADRRSKDLHLTDLGRERLDAARPYWAAAQAGFDAAFGSHQGSELRALMRAVTSTDLVVETTEP</sequence>
<name>A0ABU0FH66_9HYPH</name>
<keyword evidence="3" id="KW-1185">Reference proteome</keyword>
<dbReference type="PANTHER" id="PTHR33164:SF105">
    <property type="entry name" value="TRANSCRIPTIONAL REPRESSOR PROTEIN-RELATED"/>
    <property type="match status" value="1"/>
</dbReference>
<dbReference type="PANTHER" id="PTHR33164">
    <property type="entry name" value="TRANSCRIPTIONAL REGULATOR, MARR FAMILY"/>
    <property type="match status" value="1"/>
</dbReference>
<dbReference type="InterPro" id="IPR036388">
    <property type="entry name" value="WH-like_DNA-bd_sf"/>
</dbReference>
<evidence type="ECO:0000313" key="3">
    <source>
        <dbReference type="Proteomes" id="UP001237448"/>
    </source>
</evidence>
<dbReference type="SMART" id="SM00347">
    <property type="entry name" value="HTH_MARR"/>
    <property type="match status" value="1"/>
</dbReference>
<protein>
    <submittedName>
        <fullName evidence="2">DNA-binding MarR family transcriptional regulator</fullName>
    </submittedName>
</protein>
<comment type="caution">
    <text evidence="2">The sequence shown here is derived from an EMBL/GenBank/DDBJ whole genome shotgun (WGS) entry which is preliminary data.</text>
</comment>